<evidence type="ECO:0000313" key="8">
    <source>
        <dbReference type="EMBL" id="GLR73853.1"/>
    </source>
</evidence>
<evidence type="ECO:0000313" key="9">
    <source>
        <dbReference type="EMBL" id="PQJ87016.1"/>
    </source>
</evidence>
<gene>
    <name evidence="9" type="ORF">BTO23_12865</name>
    <name evidence="8" type="ORF">GCM10007855_07270</name>
</gene>
<dbReference type="Pfam" id="PF25967">
    <property type="entry name" value="RND-MFP_C"/>
    <property type="match status" value="1"/>
</dbReference>
<dbReference type="NCBIfam" id="TIGR01730">
    <property type="entry name" value="RND_mfp"/>
    <property type="match status" value="1"/>
</dbReference>
<evidence type="ECO:0000256" key="2">
    <source>
        <dbReference type="ARBA" id="ARBA00009477"/>
    </source>
</evidence>
<reference evidence="11" key="3">
    <citation type="journal article" date="2019" name="Int. J. Syst. Evol. Microbiol.">
        <title>The Global Catalogue of Microorganisms (GCM) 10K type strain sequencing project: providing services to taxonomists for standard genome sequencing and annotation.</title>
        <authorList>
            <consortium name="The Broad Institute Genomics Platform"/>
            <consortium name="The Broad Institute Genome Sequencing Center for Infectious Disease"/>
            <person name="Wu L."/>
            <person name="Ma J."/>
        </authorList>
    </citation>
    <scope>NUCLEOTIDE SEQUENCE [LARGE SCALE GENOMIC DNA]</scope>
    <source>
        <strain evidence="11">NBRC 105001</strain>
    </source>
</reference>
<dbReference type="Pfam" id="PF25944">
    <property type="entry name" value="Beta-barrel_RND"/>
    <property type="match status" value="1"/>
</dbReference>
<evidence type="ECO:0000259" key="5">
    <source>
        <dbReference type="Pfam" id="PF25917"/>
    </source>
</evidence>
<evidence type="ECO:0000259" key="4">
    <source>
        <dbReference type="Pfam" id="PF25876"/>
    </source>
</evidence>
<dbReference type="InterPro" id="IPR058625">
    <property type="entry name" value="MdtA-like_BSH"/>
</dbReference>
<dbReference type="Pfam" id="PF25876">
    <property type="entry name" value="HH_MFP_RND"/>
    <property type="match status" value="1"/>
</dbReference>
<dbReference type="Gene3D" id="2.40.420.20">
    <property type="match status" value="1"/>
</dbReference>
<reference evidence="9 10" key="2">
    <citation type="submission" date="2016-12" db="EMBL/GenBank/DDBJ databases">
        <title>Diversity of luminous bacteria.</title>
        <authorList>
            <person name="Yoshizawa S."/>
            <person name="Kogure K."/>
        </authorList>
    </citation>
    <scope>NUCLEOTIDE SEQUENCE [LARGE SCALE GENOMIC DNA]</scope>
    <source>
        <strain evidence="9 10">NBRC 105001</strain>
    </source>
</reference>
<feature type="domain" description="Multidrug resistance protein MdtA-like C-terminal permuted SH3" evidence="7">
    <location>
        <begin position="309"/>
        <end position="370"/>
    </location>
</feature>
<dbReference type="Gene3D" id="2.40.30.170">
    <property type="match status" value="1"/>
</dbReference>
<dbReference type="RefSeq" id="WP_105063719.1">
    <property type="nucleotide sequence ID" value="NZ_BSOU01000002.1"/>
</dbReference>
<dbReference type="GO" id="GO:0005886">
    <property type="term" value="C:plasma membrane"/>
    <property type="evidence" value="ECO:0007669"/>
    <property type="project" value="TreeGrafter"/>
</dbReference>
<comment type="caution">
    <text evidence="9">The sequence shown here is derived from an EMBL/GenBank/DDBJ whole genome shotgun (WGS) entry which is preliminary data.</text>
</comment>
<dbReference type="GO" id="GO:0022857">
    <property type="term" value="F:transmembrane transporter activity"/>
    <property type="evidence" value="ECO:0007669"/>
    <property type="project" value="InterPro"/>
</dbReference>
<dbReference type="Pfam" id="PF25917">
    <property type="entry name" value="BSH_RND"/>
    <property type="match status" value="1"/>
</dbReference>
<dbReference type="Proteomes" id="UP001156660">
    <property type="component" value="Unassembled WGS sequence"/>
</dbReference>
<feature type="domain" description="Multidrug resistance protein MdtA-like barrel-sandwich hybrid" evidence="5">
    <location>
        <begin position="63"/>
        <end position="195"/>
    </location>
</feature>
<dbReference type="InterPro" id="IPR006143">
    <property type="entry name" value="RND_pump_MFP"/>
</dbReference>
<evidence type="ECO:0000313" key="10">
    <source>
        <dbReference type="Proteomes" id="UP000239273"/>
    </source>
</evidence>
<evidence type="ECO:0000256" key="1">
    <source>
        <dbReference type="ARBA" id="ARBA00004519"/>
    </source>
</evidence>
<dbReference type="Gene3D" id="1.10.287.470">
    <property type="entry name" value="Helix hairpin bin"/>
    <property type="match status" value="1"/>
</dbReference>
<feature type="domain" description="Multidrug resistance protein MdtA-like beta-barrel" evidence="6">
    <location>
        <begin position="236"/>
        <end position="303"/>
    </location>
</feature>
<keyword evidence="11" id="KW-1185">Reference proteome</keyword>
<reference evidence="8" key="1">
    <citation type="journal article" date="2014" name="Int. J. Syst. Evol. Microbiol.">
        <title>Complete genome of a new Firmicutes species belonging to the dominant human colonic microbiota ('Ruminococcus bicirculans') reveals two chromosomes and a selective capacity to utilize plant glucans.</title>
        <authorList>
            <consortium name="NISC Comparative Sequencing Program"/>
            <person name="Wegmann U."/>
            <person name="Louis P."/>
            <person name="Goesmann A."/>
            <person name="Henrissat B."/>
            <person name="Duncan S.H."/>
            <person name="Flint H.J."/>
        </authorList>
    </citation>
    <scope>NUCLEOTIDE SEQUENCE</scope>
    <source>
        <strain evidence="8">NBRC 105001</strain>
    </source>
</reference>
<dbReference type="GO" id="GO:0046677">
    <property type="term" value="P:response to antibiotic"/>
    <property type="evidence" value="ECO:0007669"/>
    <property type="project" value="TreeGrafter"/>
</dbReference>
<dbReference type="SUPFAM" id="SSF111369">
    <property type="entry name" value="HlyD-like secretion proteins"/>
    <property type="match status" value="1"/>
</dbReference>
<dbReference type="PANTHER" id="PTHR30158">
    <property type="entry name" value="ACRA/E-RELATED COMPONENT OF DRUG EFFLUX TRANSPORTER"/>
    <property type="match status" value="1"/>
</dbReference>
<proteinExistence type="inferred from homology"/>
<dbReference type="InterPro" id="IPR058626">
    <property type="entry name" value="MdtA-like_b-barrel"/>
</dbReference>
<feature type="domain" description="Multidrug resistance protein MdtA-like alpha-helical hairpin" evidence="4">
    <location>
        <begin position="103"/>
        <end position="172"/>
    </location>
</feature>
<dbReference type="OrthoDB" id="9791520at2"/>
<dbReference type="EMBL" id="MSCP01000002">
    <property type="protein sequence ID" value="PQJ87016.1"/>
    <property type="molecule type" value="Genomic_DNA"/>
</dbReference>
<name>A0A2S7X7A3_9GAMM</name>
<dbReference type="EMBL" id="BSOU01000002">
    <property type="protein sequence ID" value="GLR73853.1"/>
    <property type="molecule type" value="Genomic_DNA"/>
</dbReference>
<keyword evidence="3" id="KW-0175">Coiled coil</keyword>
<dbReference type="Gene3D" id="2.40.50.100">
    <property type="match status" value="1"/>
</dbReference>
<comment type="subcellular location">
    <subcellularLocation>
        <location evidence="1">Cell inner membrane</location>
        <topology evidence="1">Lipid-anchor</topology>
    </subcellularLocation>
</comment>
<dbReference type="AlphaFoldDB" id="A0A2S7X7A3"/>
<protein>
    <submittedName>
        <fullName evidence="9">Efflux transporter periplasmic adaptor subunit</fullName>
    </submittedName>
    <submittedName>
        <fullName evidence="8">MexE family multidrug efflux RND transporter periplasmic adaptor subunit</fullName>
    </submittedName>
</protein>
<evidence type="ECO:0000259" key="7">
    <source>
        <dbReference type="Pfam" id="PF25967"/>
    </source>
</evidence>
<reference evidence="8" key="4">
    <citation type="submission" date="2023-01" db="EMBL/GenBank/DDBJ databases">
        <title>Draft genome sequence of Aliivibrio sifiae strain NBRC 105001.</title>
        <authorList>
            <person name="Sun Q."/>
            <person name="Mori K."/>
        </authorList>
    </citation>
    <scope>NUCLEOTIDE SEQUENCE</scope>
    <source>
        <strain evidence="8">NBRC 105001</strain>
    </source>
</reference>
<dbReference type="PROSITE" id="PS51257">
    <property type="entry name" value="PROKAR_LIPOPROTEIN"/>
    <property type="match status" value="1"/>
</dbReference>
<dbReference type="Proteomes" id="UP000239273">
    <property type="component" value="Unassembled WGS sequence"/>
</dbReference>
<comment type="similarity">
    <text evidence="2">Belongs to the membrane fusion protein (MFP) (TC 8.A.1) family.</text>
</comment>
<organism evidence="9 10">
    <name type="scientific">Aliivibrio sifiae</name>
    <dbReference type="NCBI Taxonomy" id="566293"/>
    <lineage>
        <taxon>Bacteria</taxon>
        <taxon>Pseudomonadati</taxon>
        <taxon>Pseudomonadota</taxon>
        <taxon>Gammaproteobacteria</taxon>
        <taxon>Vibrionales</taxon>
        <taxon>Vibrionaceae</taxon>
        <taxon>Aliivibrio</taxon>
    </lineage>
</organism>
<dbReference type="InterPro" id="IPR058627">
    <property type="entry name" value="MdtA-like_C"/>
</dbReference>
<accession>A0A2S7X7A3</accession>
<feature type="coiled-coil region" evidence="3">
    <location>
        <begin position="103"/>
        <end position="130"/>
    </location>
</feature>
<evidence type="ECO:0000259" key="6">
    <source>
        <dbReference type="Pfam" id="PF25944"/>
    </source>
</evidence>
<evidence type="ECO:0000313" key="11">
    <source>
        <dbReference type="Proteomes" id="UP001156660"/>
    </source>
</evidence>
<evidence type="ECO:0000256" key="3">
    <source>
        <dbReference type="SAM" id="Coils"/>
    </source>
</evidence>
<dbReference type="InterPro" id="IPR058624">
    <property type="entry name" value="MdtA-like_HH"/>
</dbReference>
<sequence length="384" mass="42024">MKKIITNSFIIGLLSSVFLSGCNQEKAPTAVTASLPKVKSLVIQSQPITPHLEFIGRTSSASSVEIIPRVGGELKAIHFNDGDFVKKGALLYEIDSRQFHATVNSAEASLEKAKATLKMTSSNAKRAEQLIKDKSISAQQYDSAIANYTSAKADISEKKAALKSAQLDLEFTRIYAPFSGRLGFSRYKIGEQVTALLPPSSTMKNSLVSLTKVDVMNFDFNVDEKIYRRIRNAIDIVRNKKKKLNLDIRLTLSDGSLYAKNGKISAVGNKIDPSTGSIHVQAIFDNTDYGLMPGEFGKIKISLKERTVNGLLIPQSSIQQDQAGDYVMQINDTSIIEQRYVILGQAYGTNKAVISGLNEGDRIVTEGLQKIRSGIQVEELPSAE</sequence>